<gene>
    <name evidence="11" type="primary">SAG</name>
</gene>
<feature type="transmembrane region" description="Helical" evidence="10">
    <location>
        <begin position="48"/>
        <end position="65"/>
    </location>
</feature>
<evidence type="ECO:0000256" key="8">
    <source>
        <dbReference type="ARBA" id="ARBA00022989"/>
    </source>
</evidence>
<feature type="transmembrane region" description="Helical" evidence="10">
    <location>
        <begin position="107"/>
        <end position="127"/>
    </location>
</feature>
<dbReference type="GO" id="GO:0051119">
    <property type="term" value="F:sugar transmembrane transporter activity"/>
    <property type="evidence" value="ECO:0007669"/>
    <property type="project" value="InterPro"/>
</dbReference>
<keyword evidence="3 10" id="KW-0813">Transport</keyword>
<dbReference type="AlphaFoldDB" id="A0A1L6C1M3"/>
<dbReference type="FunFam" id="1.20.1280.290:FF:000001">
    <property type="entry name" value="Bidirectional sugar transporter SWEET"/>
    <property type="match status" value="1"/>
</dbReference>
<evidence type="ECO:0000256" key="4">
    <source>
        <dbReference type="ARBA" id="ARBA00022475"/>
    </source>
</evidence>
<evidence type="ECO:0000256" key="10">
    <source>
        <dbReference type="RuleBase" id="RU910715"/>
    </source>
</evidence>
<accession>A0A1L6C1M3</accession>
<keyword evidence="9 10" id="KW-0472">Membrane</keyword>
<comment type="subcellular location">
    <subcellularLocation>
        <location evidence="1 10">Cell membrane</location>
        <topology evidence="1 10">Multi-pass membrane protein</topology>
    </subcellularLocation>
</comment>
<evidence type="ECO:0000256" key="3">
    <source>
        <dbReference type="ARBA" id="ARBA00022448"/>
    </source>
</evidence>
<dbReference type="PANTHER" id="PTHR10791">
    <property type="entry name" value="RAG1-ACTIVATING PROTEIN 1"/>
    <property type="match status" value="1"/>
</dbReference>
<comment type="function">
    <text evidence="10">Mediates both low-affinity uptake and efflux of sugar across the membrane.</text>
</comment>
<dbReference type="PANTHER" id="PTHR10791:SF222">
    <property type="entry name" value="BIDIRECTIONAL SUGAR TRANSPORTER SWEET15"/>
    <property type="match status" value="1"/>
</dbReference>
<proteinExistence type="evidence at transcript level"/>
<feature type="transmembrane region" description="Helical" evidence="10">
    <location>
        <begin position="71"/>
        <end position="95"/>
    </location>
</feature>
<dbReference type="EMBL" id="KX198609">
    <property type="protein sequence ID" value="APQ43826.1"/>
    <property type="molecule type" value="mRNA"/>
</dbReference>
<dbReference type="InterPro" id="IPR004316">
    <property type="entry name" value="SWEET_rpt"/>
</dbReference>
<feature type="transmembrane region" description="Helical" evidence="10">
    <location>
        <begin position="194"/>
        <end position="215"/>
    </location>
</feature>
<evidence type="ECO:0000256" key="9">
    <source>
        <dbReference type="ARBA" id="ARBA00023136"/>
    </source>
</evidence>
<dbReference type="InterPro" id="IPR047664">
    <property type="entry name" value="SWEET"/>
</dbReference>
<feature type="transmembrane region" description="Helical" evidence="10">
    <location>
        <begin position="166"/>
        <end position="188"/>
    </location>
</feature>
<dbReference type="GO" id="GO:0005886">
    <property type="term" value="C:plasma membrane"/>
    <property type="evidence" value="ECO:0007669"/>
    <property type="project" value="UniProtKB-SubCell"/>
</dbReference>
<sequence>MAILSSHHPSAIAFGILGNMISFCVYLAPVPTFYRIYKKKSTESFQSVPYQVALFSSMLWLYYALQKPDDTFLLITINSFGCVIETFYITMYITYAPNHQRVSAMKLFAALNVLLFSSILLLAQFLLNPSHRIPVLGWICVAISVAVFAAPLSIVAQVVRTKSVEFMPFTLSFFLTLSAIMWFSYGLLQKDICVAIPNVLGFMLGMIQMVLYAIYRQNDNKKLPEPLKSIVVLGNSEVHPVQIQLHEESVNDQEKIEQLAVSLEIKKSKEANSDHNDV</sequence>
<keyword evidence="7" id="KW-0677">Repeat</keyword>
<evidence type="ECO:0000256" key="5">
    <source>
        <dbReference type="ARBA" id="ARBA00022597"/>
    </source>
</evidence>
<evidence type="ECO:0000256" key="7">
    <source>
        <dbReference type="ARBA" id="ARBA00022737"/>
    </source>
</evidence>
<comment type="similarity">
    <text evidence="2 10">Belongs to the SWEET sugar transporter family.</text>
</comment>
<feature type="transmembrane region" description="Helical" evidence="10">
    <location>
        <begin position="133"/>
        <end position="154"/>
    </location>
</feature>
<protein>
    <recommendedName>
        <fullName evidence="10">Bidirectional sugar transporter SWEET</fullName>
    </recommendedName>
</protein>
<keyword evidence="4" id="KW-1003">Cell membrane</keyword>
<evidence type="ECO:0000313" key="11">
    <source>
        <dbReference type="EMBL" id="APQ43826.1"/>
    </source>
</evidence>
<dbReference type="GO" id="GO:0008515">
    <property type="term" value="F:sucrose transmembrane transporter activity"/>
    <property type="evidence" value="ECO:0007669"/>
    <property type="project" value="UniProtKB-ARBA"/>
</dbReference>
<evidence type="ECO:0000256" key="2">
    <source>
        <dbReference type="ARBA" id="ARBA00007809"/>
    </source>
</evidence>
<dbReference type="Pfam" id="PF03083">
    <property type="entry name" value="MtN3_slv"/>
    <property type="match status" value="2"/>
</dbReference>
<keyword evidence="8 10" id="KW-1133">Transmembrane helix</keyword>
<feature type="transmembrane region" description="Helical" evidence="10">
    <location>
        <begin position="12"/>
        <end position="36"/>
    </location>
</feature>
<keyword evidence="6 10" id="KW-0812">Transmembrane</keyword>
<evidence type="ECO:0000256" key="6">
    <source>
        <dbReference type="ARBA" id="ARBA00022692"/>
    </source>
</evidence>
<dbReference type="OrthoDB" id="409725at2759"/>
<organism evidence="11">
    <name type="scientific">Carica papaya</name>
    <name type="common">Papaya</name>
    <dbReference type="NCBI Taxonomy" id="3649"/>
    <lineage>
        <taxon>Eukaryota</taxon>
        <taxon>Viridiplantae</taxon>
        <taxon>Streptophyta</taxon>
        <taxon>Embryophyta</taxon>
        <taxon>Tracheophyta</taxon>
        <taxon>Spermatophyta</taxon>
        <taxon>Magnoliopsida</taxon>
        <taxon>eudicotyledons</taxon>
        <taxon>Gunneridae</taxon>
        <taxon>Pentapetalae</taxon>
        <taxon>rosids</taxon>
        <taxon>malvids</taxon>
        <taxon>Brassicales</taxon>
        <taxon>Caricaceae</taxon>
        <taxon>Carica</taxon>
    </lineage>
</organism>
<dbReference type="FunFam" id="1.20.1280.290:FF:000003">
    <property type="entry name" value="Bidirectional sugar transporter SWEET"/>
    <property type="match status" value="1"/>
</dbReference>
<keyword evidence="5 10" id="KW-0762">Sugar transport</keyword>
<reference evidence="11" key="1">
    <citation type="submission" date="2016-05" db="EMBL/GenBank/DDBJ databases">
        <authorList>
            <person name="Lavstsen T."/>
            <person name="Jespersen J.S."/>
        </authorList>
    </citation>
    <scope>NUCLEOTIDE SEQUENCE</scope>
    <source>
        <tissue evidence="11">Flesh</tissue>
    </source>
</reference>
<dbReference type="Gene3D" id="1.20.1280.290">
    <property type="match status" value="2"/>
</dbReference>
<name>A0A1L6C1M3_CARPA</name>
<evidence type="ECO:0000256" key="1">
    <source>
        <dbReference type="ARBA" id="ARBA00004651"/>
    </source>
</evidence>